<accession>A0A120G5R7</accession>
<dbReference type="Proteomes" id="UP000061348">
    <property type="component" value="Unassembled WGS sequence"/>
</dbReference>
<dbReference type="EMBL" id="LCYA01000160">
    <property type="protein sequence ID" value="KWV84509.1"/>
    <property type="molecule type" value="Genomic_DNA"/>
</dbReference>
<evidence type="ECO:0000313" key="1">
    <source>
        <dbReference type="EMBL" id="KWV84509.1"/>
    </source>
</evidence>
<comment type="caution">
    <text evidence="1">The sequence shown here is derived from an EMBL/GenBank/DDBJ whole genome shotgun (WGS) entry which is preliminary data.</text>
</comment>
<reference evidence="1 2" key="1">
    <citation type="submission" date="2015-05" db="EMBL/GenBank/DDBJ databases">
        <title>A genomic and transcriptomic approach to investigate the blue pigment phenotype in Pseudomonas fluorescens.</title>
        <authorList>
            <person name="Andreani N.A."/>
            <person name="Cardazzo B."/>
        </authorList>
    </citation>
    <scope>NUCLEOTIDE SEQUENCE [LARGE SCALE GENOMIC DNA]</scope>
    <source>
        <strain evidence="1 2">Ps_22</strain>
    </source>
</reference>
<gene>
    <name evidence="1" type="ORF">PFLmoz3_05865</name>
</gene>
<name>A0A120G5R7_PSEFL</name>
<proteinExistence type="predicted"/>
<organism evidence="1 2">
    <name type="scientific">Pseudomonas fluorescens</name>
    <dbReference type="NCBI Taxonomy" id="294"/>
    <lineage>
        <taxon>Bacteria</taxon>
        <taxon>Pseudomonadati</taxon>
        <taxon>Pseudomonadota</taxon>
        <taxon>Gammaproteobacteria</taxon>
        <taxon>Pseudomonadales</taxon>
        <taxon>Pseudomonadaceae</taxon>
        <taxon>Pseudomonas</taxon>
    </lineage>
</organism>
<dbReference type="AlphaFoldDB" id="A0A120G5R7"/>
<sequence>MVQNTTAATACSVAKNCTSASNALNVNTRAMPSSTMVSAVTPRRRLKKWISRAQSMAMMNALAGTMYCAASGNSATPNASPMAAPKLAAAEMPRVNGLANGLLRMVCICAPASDNAAPTATAISATGRRISHITTRTCGAALSGESSAPSTSPRL</sequence>
<evidence type="ECO:0000313" key="2">
    <source>
        <dbReference type="Proteomes" id="UP000061348"/>
    </source>
</evidence>
<protein>
    <submittedName>
        <fullName evidence="1">Uncharacterized protein</fullName>
    </submittedName>
</protein>